<accession>A0A1S8CYG8</accession>
<organism evidence="5 6">
    <name type="scientific">Alkanindiges hydrocarboniclasticus</name>
    <dbReference type="NCBI Taxonomy" id="1907941"/>
    <lineage>
        <taxon>Bacteria</taxon>
        <taxon>Pseudomonadati</taxon>
        <taxon>Pseudomonadota</taxon>
        <taxon>Gammaproteobacteria</taxon>
        <taxon>Moraxellales</taxon>
        <taxon>Moraxellaceae</taxon>
        <taxon>Alkanindiges</taxon>
    </lineage>
</organism>
<dbReference type="InterPro" id="IPR020904">
    <property type="entry name" value="Sc_DH/Rdtase_CS"/>
</dbReference>
<dbReference type="GO" id="GO:0016020">
    <property type="term" value="C:membrane"/>
    <property type="evidence" value="ECO:0007669"/>
    <property type="project" value="TreeGrafter"/>
</dbReference>
<dbReference type="SUPFAM" id="SSF51735">
    <property type="entry name" value="NAD(P)-binding Rossmann-fold domains"/>
    <property type="match status" value="1"/>
</dbReference>
<dbReference type="PRINTS" id="PR00081">
    <property type="entry name" value="GDHRDH"/>
</dbReference>
<protein>
    <submittedName>
        <fullName evidence="5">Short-chain dehydrogenase</fullName>
    </submittedName>
</protein>
<evidence type="ECO:0000256" key="2">
    <source>
        <dbReference type="ARBA" id="ARBA00023002"/>
    </source>
</evidence>
<dbReference type="Gene3D" id="3.40.50.720">
    <property type="entry name" value="NAD(P)-binding Rossmann-like Domain"/>
    <property type="match status" value="1"/>
</dbReference>
<reference evidence="5 6" key="1">
    <citation type="submission" date="2016-10" db="EMBL/GenBank/DDBJ databases">
        <title>Draft Genome sequence of Alkanindiges sp. strain H1.</title>
        <authorList>
            <person name="Subhash Y."/>
            <person name="Lee S."/>
        </authorList>
    </citation>
    <scope>NUCLEOTIDE SEQUENCE [LARGE SCALE GENOMIC DNA]</scope>
    <source>
        <strain evidence="5 6">H1</strain>
    </source>
</reference>
<dbReference type="OrthoDB" id="335726at2"/>
<gene>
    <name evidence="5" type="ORF">BKE30_03395</name>
</gene>
<dbReference type="InterPro" id="IPR036291">
    <property type="entry name" value="NAD(P)-bd_dom_sf"/>
</dbReference>
<dbReference type="CDD" id="cd05233">
    <property type="entry name" value="SDR_c"/>
    <property type="match status" value="1"/>
</dbReference>
<feature type="domain" description="Ketoreductase" evidence="4">
    <location>
        <begin position="9"/>
        <end position="186"/>
    </location>
</feature>
<dbReference type="PANTHER" id="PTHR44196:SF1">
    <property type="entry name" value="DEHYDROGENASE_REDUCTASE SDR FAMILY MEMBER 7B"/>
    <property type="match status" value="1"/>
</dbReference>
<dbReference type="GO" id="GO:0016491">
    <property type="term" value="F:oxidoreductase activity"/>
    <property type="evidence" value="ECO:0007669"/>
    <property type="project" value="UniProtKB-KW"/>
</dbReference>
<comment type="caution">
    <text evidence="5">The sequence shown here is derived from an EMBL/GenBank/DDBJ whole genome shotgun (WGS) entry which is preliminary data.</text>
</comment>
<dbReference type="Proteomes" id="UP000192132">
    <property type="component" value="Unassembled WGS sequence"/>
</dbReference>
<evidence type="ECO:0000313" key="5">
    <source>
        <dbReference type="EMBL" id="ONG41500.1"/>
    </source>
</evidence>
<dbReference type="STRING" id="1907941.BKE30_03395"/>
<dbReference type="PRINTS" id="PR00080">
    <property type="entry name" value="SDRFAMILY"/>
</dbReference>
<dbReference type="Pfam" id="PF00106">
    <property type="entry name" value="adh_short"/>
    <property type="match status" value="1"/>
</dbReference>
<proteinExistence type="inferred from homology"/>
<dbReference type="AlphaFoldDB" id="A0A1S8CYG8"/>
<dbReference type="InterPro" id="IPR002347">
    <property type="entry name" value="SDR_fam"/>
</dbReference>
<dbReference type="EMBL" id="MLCN01000008">
    <property type="protein sequence ID" value="ONG41500.1"/>
    <property type="molecule type" value="Genomic_DNA"/>
</dbReference>
<comment type="similarity">
    <text evidence="1 3">Belongs to the short-chain dehydrogenases/reductases (SDR) family.</text>
</comment>
<evidence type="ECO:0000313" key="6">
    <source>
        <dbReference type="Proteomes" id="UP000192132"/>
    </source>
</evidence>
<dbReference type="RefSeq" id="WP_076877258.1">
    <property type="nucleotide sequence ID" value="NZ_MLCN01000008.1"/>
</dbReference>
<dbReference type="PANTHER" id="PTHR44196">
    <property type="entry name" value="DEHYDROGENASE/REDUCTASE SDR FAMILY MEMBER 7B"/>
    <property type="match status" value="1"/>
</dbReference>
<dbReference type="PROSITE" id="PS00061">
    <property type="entry name" value="ADH_SHORT"/>
    <property type="match status" value="1"/>
</dbReference>
<keyword evidence="2" id="KW-0560">Oxidoreductase</keyword>
<sequence length="278" mass="30088">MKKYQLKDRVIVITGSTGGLGQAAAQALHAKGAKLALLDLDLDTVKAQANALGSDDMIKGWAADVCSLENLENALAQVAQHFGKIDVVIANAGIGKPEAMQYIDPKTFERTIDINLVGVFRTFRAALPYVTTSRGYLLAVSSMAAFVHSPLNTHYTASKAGVWALCDSLRLELKHLEIGVGSLHPTFFQTPMRDAVQTDPAANALWKGNTGIWKYVPIEDVVAGLVNAIEQRRDMVIVPKANTLVARAPGLLRNLIELIGFSRKGLAQTMQIAKKQQD</sequence>
<evidence type="ECO:0000259" key="4">
    <source>
        <dbReference type="SMART" id="SM00822"/>
    </source>
</evidence>
<keyword evidence="6" id="KW-1185">Reference proteome</keyword>
<evidence type="ECO:0000256" key="1">
    <source>
        <dbReference type="ARBA" id="ARBA00006484"/>
    </source>
</evidence>
<name>A0A1S8CYG8_9GAMM</name>
<dbReference type="InterPro" id="IPR057326">
    <property type="entry name" value="KR_dom"/>
</dbReference>
<evidence type="ECO:0000256" key="3">
    <source>
        <dbReference type="RuleBase" id="RU000363"/>
    </source>
</evidence>
<dbReference type="SMART" id="SM00822">
    <property type="entry name" value="PKS_KR"/>
    <property type="match status" value="1"/>
</dbReference>